<evidence type="ECO:0000313" key="18">
    <source>
        <dbReference type="EMBL" id="GBP73902.1"/>
    </source>
</evidence>
<dbReference type="SMART" id="SM00112">
    <property type="entry name" value="CA"/>
    <property type="match status" value="13"/>
</dbReference>
<dbReference type="STRING" id="151549.A0A4C1YGH3"/>
<feature type="domain" description="Cadherin" evidence="17">
    <location>
        <begin position="1850"/>
        <end position="1966"/>
    </location>
</feature>
<feature type="domain" description="Cadherin" evidence="17">
    <location>
        <begin position="2188"/>
        <end position="2304"/>
    </location>
</feature>
<dbReference type="FunFam" id="2.60.40.60:FF:000118">
    <property type="entry name" value="protocadherin Fat 4"/>
    <property type="match status" value="1"/>
</dbReference>
<dbReference type="GO" id="GO:0045296">
    <property type="term" value="F:cadherin binding"/>
    <property type="evidence" value="ECO:0007669"/>
    <property type="project" value="TreeGrafter"/>
</dbReference>
<feature type="domain" description="Cadherin" evidence="17">
    <location>
        <begin position="2076"/>
        <end position="2183"/>
    </location>
</feature>
<feature type="domain" description="Cadherin" evidence="17">
    <location>
        <begin position="1323"/>
        <end position="1435"/>
    </location>
</feature>
<keyword evidence="5" id="KW-0732">Signal</keyword>
<dbReference type="CDD" id="cd11304">
    <property type="entry name" value="Cadherin_repeat"/>
    <property type="match status" value="14"/>
</dbReference>
<keyword evidence="6" id="KW-0677">Repeat</keyword>
<dbReference type="FunFam" id="2.60.40.60:FF:000266">
    <property type="entry name" value="Cadherin 23"/>
    <property type="match status" value="1"/>
</dbReference>
<evidence type="ECO:0000256" key="12">
    <source>
        <dbReference type="ARBA" id="ARBA00023180"/>
    </source>
</evidence>
<feature type="region of interest" description="Disordered" evidence="15">
    <location>
        <begin position="68"/>
        <end position="97"/>
    </location>
</feature>
<dbReference type="GO" id="GO:0008013">
    <property type="term" value="F:beta-catenin binding"/>
    <property type="evidence" value="ECO:0007669"/>
    <property type="project" value="TreeGrafter"/>
</dbReference>
<comment type="subcellular location">
    <subcellularLocation>
        <location evidence="1">Cell membrane</location>
        <topology evidence="1">Single-pass type I membrane protein</topology>
    </subcellularLocation>
</comment>
<protein>
    <submittedName>
        <fullName evidence="18">Cadherin-23</fullName>
    </submittedName>
</protein>
<keyword evidence="9 16" id="KW-1133">Transmembrane helix</keyword>
<dbReference type="InterPro" id="IPR039808">
    <property type="entry name" value="Cadherin"/>
</dbReference>
<dbReference type="Gene3D" id="2.60.40.60">
    <property type="entry name" value="Cadherins"/>
    <property type="match status" value="14"/>
</dbReference>
<dbReference type="PROSITE" id="PS00232">
    <property type="entry name" value="CADHERIN_1"/>
    <property type="match status" value="4"/>
</dbReference>
<dbReference type="InterPro" id="IPR015919">
    <property type="entry name" value="Cadherin-like_sf"/>
</dbReference>
<dbReference type="Proteomes" id="UP000299102">
    <property type="component" value="Unassembled WGS sequence"/>
</dbReference>
<dbReference type="GO" id="GO:0048513">
    <property type="term" value="P:animal organ development"/>
    <property type="evidence" value="ECO:0007669"/>
    <property type="project" value="UniProtKB-ARBA"/>
</dbReference>
<feature type="domain" description="Cadherin" evidence="17">
    <location>
        <begin position="771"/>
        <end position="863"/>
    </location>
</feature>
<feature type="transmembrane region" description="Helical" evidence="16">
    <location>
        <begin position="2525"/>
        <end position="2556"/>
    </location>
</feature>
<feature type="domain" description="Cadherin" evidence="17">
    <location>
        <begin position="2305"/>
        <end position="2435"/>
    </location>
</feature>
<keyword evidence="11" id="KW-1015">Disulfide bond</keyword>
<reference evidence="18 19" key="1">
    <citation type="journal article" date="2019" name="Commun. Biol.">
        <title>The bagworm genome reveals a unique fibroin gene that provides high tensile strength.</title>
        <authorList>
            <person name="Kono N."/>
            <person name="Nakamura H."/>
            <person name="Ohtoshi R."/>
            <person name="Tomita M."/>
            <person name="Numata K."/>
            <person name="Arakawa K."/>
        </authorList>
    </citation>
    <scope>NUCLEOTIDE SEQUENCE [LARGE SCALE GENOMIC DNA]</scope>
</reference>
<evidence type="ECO:0000256" key="11">
    <source>
        <dbReference type="ARBA" id="ARBA00023157"/>
    </source>
</evidence>
<evidence type="ECO:0000313" key="19">
    <source>
        <dbReference type="Proteomes" id="UP000299102"/>
    </source>
</evidence>
<keyword evidence="4 16" id="KW-0812">Transmembrane</keyword>
<keyword evidence="7 14" id="KW-0106">Calcium</keyword>
<dbReference type="PANTHER" id="PTHR24027">
    <property type="entry name" value="CADHERIN-23"/>
    <property type="match status" value="1"/>
</dbReference>
<keyword evidence="3" id="KW-0245">EGF-like domain</keyword>
<name>A0A4C1YGH3_EUMVA</name>
<evidence type="ECO:0000256" key="9">
    <source>
        <dbReference type="ARBA" id="ARBA00022989"/>
    </source>
</evidence>
<dbReference type="Pfam" id="PF00028">
    <property type="entry name" value="Cadherin"/>
    <property type="match status" value="9"/>
</dbReference>
<dbReference type="InterPro" id="IPR002126">
    <property type="entry name" value="Cadherin-like_dom"/>
</dbReference>
<dbReference type="GO" id="GO:0048589">
    <property type="term" value="P:developmental growth"/>
    <property type="evidence" value="ECO:0007669"/>
    <property type="project" value="UniProtKB-ARBA"/>
</dbReference>
<comment type="function">
    <text evidence="13">Cadherins are calcium-dependent cell adhesion proteins. They preferentially interact with themselves in a homophilic manner in connecting cells.</text>
</comment>
<evidence type="ECO:0000256" key="3">
    <source>
        <dbReference type="ARBA" id="ARBA00022536"/>
    </source>
</evidence>
<accession>A0A4C1YGH3</accession>
<evidence type="ECO:0000256" key="5">
    <source>
        <dbReference type="ARBA" id="ARBA00022729"/>
    </source>
</evidence>
<dbReference type="GO" id="GO:0005509">
    <property type="term" value="F:calcium ion binding"/>
    <property type="evidence" value="ECO:0007669"/>
    <property type="project" value="UniProtKB-UniRule"/>
</dbReference>
<evidence type="ECO:0000256" key="2">
    <source>
        <dbReference type="ARBA" id="ARBA00022475"/>
    </source>
</evidence>
<dbReference type="InterPro" id="IPR020894">
    <property type="entry name" value="Cadherin_CS"/>
</dbReference>
<evidence type="ECO:0000256" key="1">
    <source>
        <dbReference type="ARBA" id="ARBA00004251"/>
    </source>
</evidence>
<keyword evidence="2" id="KW-1003">Cell membrane</keyword>
<evidence type="ECO:0000256" key="6">
    <source>
        <dbReference type="ARBA" id="ARBA00022737"/>
    </source>
</evidence>
<dbReference type="GO" id="GO:0016342">
    <property type="term" value="C:catenin complex"/>
    <property type="evidence" value="ECO:0007669"/>
    <property type="project" value="TreeGrafter"/>
</dbReference>
<feature type="domain" description="Cadherin" evidence="17">
    <location>
        <begin position="1221"/>
        <end position="1322"/>
    </location>
</feature>
<keyword evidence="10 16" id="KW-0472">Membrane</keyword>
<evidence type="ECO:0000256" key="7">
    <source>
        <dbReference type="ARBA" id="ARBA00022837"/>
    </source>
</evidence>
<dbReference type="PANTHER" id="PTHR24027:SF438">
    <property type="entry name" value="CADHERIN 23"/>
    <property type="match status" value="1"/>
</dbReference>
<feature type="domain" description="Cadherin" evidence="17">
    <location>
        <begin position="864"/>
        <end position="984"/>
    </location>
</feature>
<evidence type="ECO:0000256" key="15">
    <source>
        <dbReference type="SAM" id="MobiDB-lite"/>
    </source>
</evidence>
<feature type="domain" description="Cadherin" evidence="17">
    <location>
        <begin position="1754"/>
        <end position="1849"/>
    </location>
</feature>
<evidence type="ECO:0000256" key="8">
    <source>
        <dbReference type="ARBA" id="ARBA00022889"/>
    </source>
</evidence>
<dbReference type="EMBL" id="BGZK01001191">
    <property type="protein sequence ID" value="GBP73902.1"/>
    <property type="molecule type" value="Genomic_DNA"/>
</dbReference>
<feature type="domain" description="Cadherin" evidence="17">
    <location>
        <begin position="985"/>
        <end position="1102"/>
    </location>
</feature>
<feature type="domain" description="Cadherin" evidence="17">
    <location>
        <begin position="1460"/>
        <end position="1615"/>
    </location>
</feature>
<dbReference type="FunFam" id="2.60.40.60:FF:000098">
    <property type="entry name" value="cadherin-23 isoform X1"/>
    <property type="match status" value="1"/>
</dbReference>
<dbReference type="SUPFAM" id="SSF49313">
    <property type="entry name" value="Cadherin-like"/>
    <property type="match status" value="14"/>
</dbReference>
<dbReference type="PROSITE" id="PS50268">
    <property type="entry name" value="CADHERIN_2"/>
    <property type="match status" value="14"/>
</dbReference>
<dbReference type="GO" id="GO:0048731">
    <property type="term" value="P:system development"/>
    <property type="evidence" value="ECO:0007669"/>
    <property type="project" value="UniProtKB-ARBA"/>
</dbReference>
<evidence type="ECO:0000256" key="14">
    <source>
        <dbReference type="PROSITE-ProRule" id="PRU00043"/>
    </source>
</evidence>
<dbReference type="GO" id="GO:0001736">
    <property type="term" value="P:establishment of planar polarity"/>
    <property type="evidence" value="ECO:0007669"/>
    <property type="project" value="UniProtKB-ARBA"/>
</dbReference>
<dbReference type="GO" id="GO:0007156">
    <property type="term" value="P:homophilic cell adhesion via plasma membrane adhesion molecules"/>
    <property type="evidence" value="ECO:0007669"/>
    <property type="project" value="InterPro"/>
</dbReference>
<evidence type="ECO:0000256" key="16">
    <source>
        <dbReference type="SAM" id="Phobius"/>
    </source>
</evidence>
<keyword evidence="19" id="KW-1185">Reference proteome</keyword>
<proteinExistence type="predicted"/>
<evidence type="ECO:0000256" key="13">
    <source>
        <dbReference type="ARBA" id="ARBA00059331"/>
    </source>
</evidence>
<feature type="compositionally biased region" description="Polar residues" evidence="15">
    <location>
        <begin position="73"/>
        <end position="94"/>
    </location>
</feature>
<gene>
    <name evidence="18" type="primary">CDH23</name>
    <name evidence="18" type="ORF">EVAR_54201_1</name>
</gene>
<evidence type="ECO:0000259" key="17">
    <source>
        <dbReference type="PROSITE" id="PS50268"/>
    </source>
</evidence>
<dbReference type="FunFam" id="2.60.40.60:FF:000168">
    <property type="entry name" value="Cadherin-related family member 2"/>
    <property type="match status" value="1"/>
</dbReference>
<comment type="caution">
    <text evidence="18">The sequence shown here is derived from an EMBL/GenBank/DDBJ whole genome shotgun (WGS) entry which is preliminary data.</text>
</comment>
<evidence type="ECO:0000256" key="10">
    <source>
        <dbReference type="ARBA" id="ARBA00023136"/>
    </source>
</evidence>
<sequence>MYYTDGIRISPAAGALACLLVRVQSDSRRRGDVRSLISIGVPEAVEETSDQTRMRLCSNDHCNYRDHRRSIDSKSMQKYTSESYNGQKPNTSNDKPFADKLDSADFGFDQASFERMPLLVNGMQEAGYVDSTSENNIESNRKSKKMILPNYQLYNPISNIRRTSPHPFDFEYEAPTRTTFFNSQSWLETYRHAQRLKNLEKVIKYLENTMNAKFGDIHINYLNNNKGFDGVRIEPVQTKAKDEVVKVTTFSPKLSQEAIKIFEALTDNTFHSDLLYGFKPDNPGDINALADNSFKSPPTTRLTVSDNIRKSSDKLMFKPIPDIRRGCLGSVCSRYQDSIEKSIFNILNDDGDEKLKKITSAVPKSFSLTFDLYHDKRVKNNVEEIYITSTVKPKLQFKRKLSSKIIPIINYHSSQSKPSKDLDETKNENLIKFIPNNSQIYDNGNDYVKFNGNLRTNIHQKDIFVIQNLTSNTGLPQFKGINKTTENNSLFKRQRELTRTIPFNPTTKGNNLYRFRPFGTTSTARYDPIFIQFEITSEQQVPSTNSPKIVKFSHEDAKTSEAYEDNYSAEIVTAPKHSDTDKNEKTLRQNTEANFTLGEALEAENTTTMTHAPLINGHYRSLNQNSRTNEKSAVERTKNLEPDLQRICHPFRTSSTLYITSRFKTSQDETPLLLLCKKALSADRERIADTATSSLSVARKLSTCERDQRKLTNLMAEIIFQRKKVVTVVNAPDPVVIFVILAISLQTCLSQVINRAPHFIPQIGDMSQFVLPENTPVGTPVYQLKGIDPENGQLRYSISGQYFSVDPLSGVVTLAKALDREKQPSLEVIISITDEGIANTEPNTISLRRVIPVQDVNDNPPIFHNRPYTVNISEATPAGEEIQLNPPIKITDSDEGVNAEIHVVCSTKDKGSDSEACSTFKIITDEISPGEYEIRLFLREPLDYESRSAYIISLEASDVSDRPLKAHASIAVTVSDVQDQPPVFLNAPFSATVPENTKPDTSIMEIIAKDGDTANPRPVLITIEGDLMGYFDVVSEPESSRAVLVTTAIPIDRESDIVMQNGGVYSFFVKATELINNEVPSDYTVSQVTIIVTDVDDHIPEFNKENFDISIPENIEAGSPLPGLSLYVEDNDIGQNSRYNLHLRDVYNSEGIFGISITQGEGRTPVGIKILNSSKLDYDVNDEEQRYFSFDVVASVNKQELSSTRVNIKLFDINDNSPVFDRSVYKFNIPENSTVDSKVGDIQATDKDYGIFGEIEYAVTGFGSNFFKTDKNRGDLYVARQLDYEKQKSYSLTVLAKDGGGKVTSISVYVDILDVNDNAPMFELPEYSRTIRDGAISFEPQFIIRATDVDGPTQGGGRVKYSIESDNSITNSGHVFRIDEDTGEISIINKVDSMDTPRGQYDLVIRATDYGDPPLHNETRAFIRVGVPGNQRPTFKGNYHKYTLTQKNPEIIDEFAYEMNPMNYKANIREDAKPGENITQVIANDPDGLDDLLTYRIVSGSKDNFIINEKSVPQGNLPATLQGEKINQALNTSYGATDRHTDTHRVVKLITLFASRVNKTGVITVSNDANLDRDINTDKYEIVVAAVDSGVPIPETATTTVYVTILDVNNKPPTFDKSNRTTHISERIKVNDLVTKITAHDTDINAQLKYSIIEQKAFSKAGVQLKPNSPYDYKSAFRIDEKTGEVFINSTLDYSQASIIILTVKVVDTAAEVKPEEQFDMIEHTIYVQPYADKNPQFTNNGWSSANPVIYHKIKEEQPIGSTVLVLTAEDPISGHSISNFKVINSETGLLQVDPQSGQVVLTTHLDYETLTNSNLTFTVKATNNDGSKYSLAKVMIEVININDNPPVFEKKLYKISILESVKYPEQILIVKAKDADAQLTDGDKEKGYADVRYTLKGENSNLFVIDAVTGVLQVAPNKSLDRERQSVLRLEIEASDTPRGGNEQLKGITNVLIDVLDVNDNAPRFEKDQYTAVVPENVPVGISVVNLTALDPDEGLGGEIKYELVDEGEANGLFTIDVRTGELTTKRDLTGRGRTDPYRLVIAAADGEGLSGDTTLSLYIGDVSANDGVPRFITPKNDQTLYVSENATIGSPVYQVVASDPDDPTQPSGQLVYTIQDSNDDAKVFSIDAKTGLITTRRTLDRERRASYTLVLVVTDRGSPPQQSSRVTRINVTDVDDHKPRFARTVDEAPLLMTVEEEVPINTTVGTIQAVDEDVGENSAIDYVITAGNELGLFTLERANESVGILKVVGRLDRETAAKHILTVKCFKYGTIPKLSKTYNRLDPAEIQVLVKVKDIDDHLPRFMSTNLTVGVRLNVPIDTGIATIKATDEDPEAPPIDYAIVDVTFHSPIRGKSQENVTEVMILNKASGELKIMKNLIHYADGTFKLTVRANNSIDPDRYSDMNVEVVVVRERDLLRLTWDMSANAVRRTLPALQQKMFEVLSDRGLALQLYEPSPDREGRVARTRACFQIRKAENGEALSPRSMQKTIREAGIALQAVLDEYKVTSVGACGVARAQHSTTQKALLGIAAALPALALIATLVLCCLHSSVILYLYKVPVDISPSITHVGQDLVTPLAQRMSKGGAKQRAKQALLATREPAAPSYASGPARLYAEPLYST</sequence>
<dbReference type="GO" id="GO:0016477">
    <property type="term" value="P:cell migration"/>
    <property type="evidence" value="ECO:0007669"/>
    <property type="project" value="TreeGrafter"/>
</dbReference>
<dbReference type="GO" id="GO:0007163">
    <property type="term" value="P:establishment or maintenance of cell polarity"/>
    <property type="evidence" value="ECO:0007669"/>
    <property type="project" value="UniProtKB-ARBA"/>
</dbReference>
<dbReference type="FunFam" id="2.60.40.60:FF:000039">
    <property type="entry name" value="FAT atypical cadherin 3"/>
    <property type="match status" value="1"/>
</dbReference>
<dbReference type="GO" id="GO:0030154">
    <property type="term" value="P:cell differentiation"/>
    <property type="evidence" value="ECO:0007669"/>
    <property type="project" value="UniProtKB-ARBA"/>
</dbReference>
<evidence type="ECO:0000256" key="4">
    <source>
        <dbReference type="ARBA" id="ARBA00022692"/>
    </source>
</evidence>
<organism evidence="18 19">
    <name type="scientific">Eumeta variegata</name>
    <name type="common">Bagworm moth</name>
    <name type="synonym">Eumeta japonica</name>
    <dbReference type="NCBI Taxonomy" id="151549"/>
    <lineage>
        <taxon>Eukaryota</taxon>
        <taxon>Metazoa</taxon>
        <taxon>Ecdysozoa</taxon>
        <taxon>Arthropoda</taxon>
        <taxon>Hexapoda</taxon>
        <taxon>Insecta</taxon>
        <taxon>Pterygota</taxon>
        <taxon>Neoptera</taxon>
        <taxon>Endopterygota</taxon>
        <taxon>Lepidoptera</taxon>
        <taxon>Glossata</taxon>
        <taxon>Ditrysia</taxon>
        <taxon>Tineoidea</taxon>
        <taxon>Psychidae</taxon>
        <taxon>Oiketicinae</taxon>
        <taxon>Eumeta</taxon>
    </lineage>
</organism>
<dbReference type="OrthoDB" id="6491773at2759"/>
<dbReference type="PRINTS" id="PR00205">
    <property type="entry name" value="CADHERIN"/>
</dbReference>
<feature type="domain" description="Cadherin" evidence="17">
    <location>
        <begin position="1967"/>
        <end position="2073"/>
    </location>
</feature>
<keyword evidence="8" id="KW-0130">Cell adhesion</keyword>
<keyword evidence="12" id="KW-0325">Glycoprotein</keyword>
<feature type="domain" description="Cadherin" evidence="17">
    <location>
        <begin position="1616"/>
        <end position="1738"/>
    </location>
</feature>
<feature type="domain" description="Cadherin" evidence="17">
    <location>
        <begin position="1103"/>
        <end position="1220"/>
    </location>
</feature>